<dbReference type="Proteomes" id="UP001319045">
    <property type="component" value="Chromosome"/>
</dbReference>
<dbReference type="InterPro" id="IPR025371">
    <property type="entry name" value="BT_3044-like_C"/>
</dbReference>
<evidence type="ECO:0000259" key="2">
    <source>
        <dbReference type="Pfam" id="PF14274"/>
    </source>
</evidence>
<dbReference type="EMBL" id="AP024484">
    <property type="protein sequence ID" value="BCS84781.1"/>
    <property type="molecule type" value="Genomic_DNA"/>
</dbReference>
<protein>
    <submittedName>
        <fullName evidence="3">DUF1735 and DUF4361 domain-containing protein</fullName>
    </submittedName>
</protein>
<sequence>MGIICVHFNLEITMKKILFVLFVAVVTLTSCDYDWPLDNDQYPQKVYIVGAHEKILYKSLDLSYDKDTVIMSLGVSGSLSLSKDVMASICQDSAAVIRYNDRELSAEGRHFNFLSNDIYSIPEKNITVKAGNATGRFYIYVNPKSLECDSMYMMGLRIKSTSAYNIAEGDTTVLVRFNLANKYSGQYYMDGMIKNLSNPNDSLNYVMPRYLSAIDDGKTIRMFHYRNEWNDGTPKNQDYRSSYTFKIKVNDDNTLSFSTFDKFNIIDGGGVYHPDMKIYELWYEYVDPSTGVHWKTKGYLYKERKTSDELRIVKDWIEEQRSK</sequence>
<accession>A0ABN6EFY4</accession>
<feature type="domain" description="BT-3987-like N-terminal" evidence="1">
    <location>
        <begin position="42"/>
        <end position="164"/>
    </location>
</feature>
<evidence type="ECO:0000313" key="3">
    <source>
        <dbReference type="EMBL" id="BCS84781.1"/>
    </source>
</evidence>
<evidence type="ECO:0000259" key="1">
    <source>
        <dbReference type="Pfam" id="PF08522"/>
    </source>
</evidence>
<organism evidence="3 4">
    <name type="scientific">Prevotella herbatica</name>
    <dbReference type="NCBI Taxonomy" id="2801997"/>
    <lineage>
        <taxon>Bacteria</taxon>
        <taxon>Pseudomonadati</taxon>
        <taxon>Bacteroidota</taxon>
        <taxon>Bacteroidia</taxon>
        <taxon>Bacteroidales</taxon>
        <taxon>Prevotellaceae</taxon>
        <taxon>Prevotella</taxon>
    </lineage>
</organism>
<gene>
    <name evidence="3" type="ORF">prwr041_06740</name>
</gene>
<proteinExistence type="predicted"/>
<evidence type="ECO:0000313" key="4">
    <source>
        <dbReference type="Proteomes" id="UP001319045"/>
    </source>
</evidence>
<keyword evidence="4" id="KW-1185">Reference proteome</keyword>
<dbReference type="InterPro" id="IPR013728">
    <property type="entry name" value="BT_3987-like_N"/>
</dbReference>
<dbReference type="Gene3D" id="2.60.40.1740">
    <property type="entry name" value="hypothetical protein (bacova_03559)"/>
    <property type="match status" value="1"/>
</dbReference>
<dbReference type="Pfam" id="PF08522">
    <property type="entry name" value="BT_3987-like_N"/>
    <property type="match status" value="1"/>
</dbReference>
<feature type="domain" description="BT-3044-like C-terminal" evidence="2">
    <location>
        <begin position="171"/>
        <end position="300"/>
    </location>
</feature>
<reference evidence="3 4" key="1">
    <citation type="journal article" date="2022" name="Int. J. Syst. Evol. Microbiol.">
        <title>Prevotella herbatica sp. nov., a plant polysaccharide-decomposing anaerobic bacterium isolated from a methanogenic reactor.</title>
        <authorList>
            <person name="Uek A."/>
            <person name="Tonouchi A."/>
            <person name="Kaku N."/>
            <person name="Ueki K."/>
        </authorList>
    </citation>
    <scope>NUCLEOTIDE SEQUENCE [LARGE SCALE GENOMIC DNA]</scope>
    <source>
        <strain evidence="3 4">WR041</strain>
    </source>
</reference>
<name>A0ABN6EFY4_9BACT</name>
<dbReference type="Pfam" id="PF14274">
    <property type="entry name" value="BT_3044-like_C"/>
    <property type="match status" value="1"/>
</dbReference>